<gene>
    <name evidence="1" type="ORF">PMAYCL1PPCAC_29319</name>
</gene>
<sequence length="206" mass="23841">LSLAGSARGWTDYKARRNLWRPSGQGLIVMHCRCLCEKGNVHPPEEVVLAERILVETREDKRKKTKKRDLPVINMNGGANVEQARMQARLEREERMEDDRNIEPTIFHTPYNRGRTRTNSVTSSLHSRLYRQAATIVLLSPLRLHGKKSRCCCVDEGEERREEERGIERETRFRSLHHYSLHQSPQGVFPSTRPCHGSAPFDEKLC</sequence>
<comment type="caution">
    <text evidence="1">The sequence shown here is derived from an EMBL/GenBank/DDBJ whole genome shotgun (WGS) entry which is preliminary data.</text>
</comment>
<keyword evidence="2" id="KW-1185">Reference proteome</keyword>
<dbReference type="AlphaFoldDB" id="A0AAN5DC11"/>
<dbReference type="EMBL" id="BTRK01000006">
    <property type="protein sequence ID" value="GMR59124.1"/>
    <property type="molecule type" value="Genomic_DNA"/>
</dbReference>
<proteinExistence type="predicted"/>
<dbReference type="Proteomes" id="UP001328107">
    <property type="component" value="Unassembled WGS sequence"/>
</dbReference>
<protein>
    <submittedName>
        <fullName evidence="1">Uncharacterized protein</fullName>
    </submittedName>
</protein>
<evidence type="ECO:0000313" key="1">
    <source>
        <dbReference type="EMBL" id="GMR59124.1"/>
    </source>
</evidence>
<accession>A0AAN5DC11</accession>
<reference evidence="2" key="1">
    <citation type="submission" date="2022-10" db="EMBL/GenBank/DDBJ databases">
        <title>Genome assembly of Pristionchus species.</title>
        <authorList>
            <person name="Yoshida K."/>
            <person name="Sommer R.J."/>
        </authorList>
    </citation>
    <scope>NUCLEOTIDE SEQUENCE [LARGE SCALE GENOMIC DNA]</scope>
    <source>
        <strain evidence="2">RS5460</strain>
    </source>
</reference>
<organism evidence="1 2">
    <name type="scientific">Pristionchus mayeri</name>
    <dbReference type="NCBI Taxonomy" id="1317129"/>
    <lineage>
        <taxon>Eukaryota</taxon>
        <taxon>Metazoa</taxon>
        <taxon>Ecdysozoa</taxon>
        <taxon>Nematoda</taxon>
        <taxon>Chromadorea</taxon>
        <taxon>Rhabditida</taxon>
        <taxon>Rhabditina</taxon>
        <taxon>Diplogasteromorpha</taxon>
        <taxon>Diplogasteroidea</taxon>
        <taxon>Neodiplogasteridae</taxon>
        <taxon>Pristionchus</taxon>
    </lineage>
</organism>
<name>A0AAN5DC11_9BILA</name>
<evidence type="ECO:0000313" key="2">
    <source>
        <dbReference type="Proteomes" id="UP001328107"/>
    </source>
</evidence>
<feature type="non-terminal residue" evidence="1">
    <location>
        <position position="1"/>
    </location>
</feature>